<comment type="caution">
    <text evidence="1">The sequence shown here is derived from an EMBL/GenBank/DDBJ whole genome shotgun (WGS) entry which is preliminary data.</text>
</comment>
<evidence type="ECO:0000313" key="2">
    <source>
        <dbReference type="Proteomes" id="UP001060085"/>
    </source>
</evidence>
<dbReference type="Proteomes" id="UP001060085">
    <property type="component" value="Linkage Group LG07"/>
</dbReference>
<evidence type="ECO:0000313" key="1">
    <source>
        <dbReference type="EMBL" id="KAI5655653.1"/>
    </source>
</evidence>
<gene>
    <name evidence="1" type="ORF">M9H77_32840</name>
</gene>
<dbReference type="EMBL" id="CM044707">
    <property type="protein sequence ID" value="KAI5655653.1"/>
    <property type="molecule type" value="Genomic_DNA"/>
</dbReference>
<sequence length="488" mass="54727">MAVYSALFTVTLALLLVVSLPLKASGSRKASPGHWDPFIQSPSDEEDNRGTRWAILVAGSNGFDNYRHQSDVCHAYQILKNGGLKDENIVVFMYDDIANNKLNPRPGIIINHPDGEDVYEGVPKDYTGEHVTPENLFAVLLGDESSLKGGSGKVVKSSHNDRIFIYYTDHGGPGVLGMPTRSGFLYAKDFIEVLKKKHASKTYKEMVIYVEACESGSFFEGLMPEDLNIYVQTASNADESSYATYCPGSDPHSPPDDFPCLGDLYSVAWMEDSESHNLKKETIVQQYKKVKDRTSNHKSYEGGSHVMQYGNKSINIEKLYLYQGFDPTTENLPADNRLPDAPMGVVEQRSADLFFLWKKYKKMENGKVEKAELLKQLTEKMLHRTHVDGSMQIIEAFLFGPGRTPSVFSFVREHGLPIVDDWGCLKSMVRIFETHCGPLNQYGMKYMRAFANICNHKVTQASMEEASIAACSGRKQETWNPSYLHFSA</sequence>
<keyword evidence="2" id="KW-1185">Reference proteome</keyword>
<reference evidence="2" key="1">
    <citation type="journal article" date="2023" name="Nat. Plants">
        <title>Single-cell RNA sequencing provides a high-resolution roadmap for understanding the multicellular compartmentation of specialized metabolism.</title>
        <authorList>
            <person name="Sun S."/>
            <person name="Shen X."/>
            <person name="Li Y."/>
            <person name="Li Y."/>
            <person name="Wang S."/>
            <person name="Li R."/>
            <person name="Zhang H."/>
            <person name="Shen G."/>
            <person name="Guo B."/>
            <person name="Wei J."/>
            <person name="Xu J."/>
            <person name="St-Pierre B."/>
            <person name="Chen S."/>
            <person name="Sun C."/>
        </authorList>
    </citation>
    <scope>NUCLEOTIDE SEQUENCE [LARGE SCALE GENOMIC DNA]</scope>
</reference>
<name>A0ACC0A6M1_CATRO</name>
<proteinExistence type="predicted"/>
<protein>
    <submittedName>
        <fullName evidence="1">Uncharacterized protein</fullName>
    </submittedName>
</protein>
<accession>A0ACC0A6M1</accession>
<organism evidence="1 2">
    <name type="scientific">Catharanthus roseus</name>
    <name type="common">Madagascar periwinkle</name>
    <name type="synonym">Vinca rosea</name>
    <dbReference type="NCBI Taxonomy" id="4058"/>
    <lineage>
        <taxon>Eukaryota</taxon>
        <taxon>Viridiplantae</taxon>
        <taxon>Streptophyta</taxon>
        <taxon>Embryophyta</taxon>
        <taxon>Tracheophyta</taxon>
        <taxon>Spermatophyta</taxon>
        <taxon>Magnoliopsida</taxon>
        <taxon>eudicotyledons</taxon>
        <taxon>Gunneridae</taxon>
        <taxon>Pentapetalae</taxon>
        <taxon>asterids</taxon>
        <taxon>lamiids</taxon>
        <taxon>Gentianales</taxon>
        <taxon>Apocynaceae</taxon>
        <taxon>Rauvolfioideae</taxon>
        <taxon>Vinceae</taxon>
        <taxon>Catharanthinae</taxon>
        <taxon>Catharanthus</taxon>
    </lineage>
</organism>